<dbReference type="KEGG" id="acom:CEW83_05710"/>
<dbReference type="InterPro" id="IPR028082">
    <property type="entry name" value="Peripla_BP_I"/>
</dbReference>
<dbReference type="SUPFAM" id="SSF53822">
    <property type="entry name" value="Periplasmic binding protein-like I"/>
    <property type="match status" value="1"/>
</dbReference>
<dbReference type="Gene3D" id="3.40.50.2300">
    <property type="match status" value="2"/>
</dbReference>
<gene>
    <name evidence="5" type="ORF">CEW83_05710</name>
</gene>
<evidence type="ECO:0000256" key="3">
    <source>
        <dbReference type="SAM" id="SignalP"/>
    </source>
</evidence>
<dbReference type="PANTHER" id="PTHR47235:SF1">
    <property type="entry name" value="BLR6548 PROTEIN"/>
    <property type="match status" value="1"/>
</dbReference>
<keyword evidence="6" id="KW-1185">Reference proteome</keyword>
<feature type="signal peptide" evidence="3">
    <location>
        <begin position="1"/>
        <end position="47"/>
    </location>
</feature>
<dbReference type="CDD" id="cd06326">
    <property type="entry name" value="PBP1_ABC_ligand_binding-like"/>
    <property type="match status" value="1"/>
</dbReference>
<keyword evidence="2 3" id="KW-0732">Signal</keyword>
<dbReference type="PANTHER" id="PTHR47235">
    <property type="entry name" value="BLR6548 PROTEIN"/>
    <property type="match status" value="1"/>
</dbReference>
<dbReference type="AlphaFoldDB" id="A0A2U8GQJ7"/>
<evidence type="ECO:0000259" key="4">
    <source>
        <dbReference type="Pfam" id="PF13458"/>
    </source>
</evidence>
<evidence type="ECO:0000256" key="1">
    <source>
        <dbReference type="ARBA" id="ARBA00010062"/>
    </source>
</evidence>
<sequence>MLFGDNPGADARFATPRRQHIMKNPFRSLCCSLFALALAGTIPAATAAEIVIGQVAPFSGTLAPTGNDVKLGIQAYFARVNAEGGVRGNTLRLVSRDDGYKVEDTLKQTTELIERDAPVALIGFVGTGNVDALLKAGTLDRAGMALVGVRSGASALRTPVPARVFHTRASYAAEVNTIVQQMGIMGIKRVAVFHQDDPFGEDGLKAAQAALSKAGLELVATGGYEKGTANVAAAAGKIAAASPDGVIMVSNTAASAAFVKDMRERGSSAMLIALSVTAGPQVAEKIGNTLAHGLGVVQVVPKPQSISLAVTRQLDEDLRRLDSKSSANHTVLEGYVMAKVLVEGIRRAGEPTPSRILAALNGLGTYDAGGVTIRYAQNDHAGSDYTDISILDRNGRLIR</sequence>
<feature type="domain" description="Leucine-binding protein" evidence="4">
    <location>
        <begin position="49"/>
        <end position="383"/>
    </location>
</feature>
<dbReference type="EMBL" id="CP022187">
    <property type="protein sequence ID" value="AWI74775.1"/>
    <property type="molecule type" value="Genomic_DNA"/>
</dbReference>
<evidence type="ECO:0000313" key="5">
    <source>
        <dbReference type="EMBL" id="AWI74775.1"/>
    </source>
</evidence>
<dbReference type="Pfam" id="PF13458">
    <property type="entry name" value="Peripla_BP_6"/>
    <property type="match status" value="1"/>
</dbReference>
<protein>
    <submittedName>
        <fullName evidence="5">ABC transporter substrate-binding protein</fullName>
    </submittedName>
</protein>
<name>A0A2U8GQJ7_9RHOO</name>
<dbReference type="Proteomes" id="UP000244930">
    <property type="component" value="Chromosome"/>
</dbReference>
<organism evidence="5 6">
    <name type="scientific">Parazoarcus communis</name>
    <dbReference type="NCBI Taxonomy" id="41977"/>
    <lineage>
        <taxon>Bacteria</taxon>
        <taxon>Pseudomonadati</taxon>
        <taxon>Pseudomonadota</taxon>
        <taxon>Betaproteobacteria</taxon>
        <taxon>Rhodocyclales</taxon>
        <taxon>Zoogloeaceae</taxon>
        <taxon>Parazoarcus</taxon>
    </lineage>
</organism>
<comment type="similarity">
    <text evidence="1">Belongs to the leucine-binding protein family.</text>
</comment>
<dbReference type="InterPro" id="IPR028081">
    <property type="entry name" value="Leu-bd"/>
</dbReference>
<accession>A0A2U8GQJ7</accession>
<reference evidence="5 6" key="1">
    <citation type="submission" date="2017-06" db="EMBL/GenBank/DDBJ databases">
        <title>Azoarcus.</title>
        <authorList>
            <person name="Woo J.-H."/>
            <person name="Kim H.-S."/>
        </authorList>
    </citation>
    <scope>NUCLEOTIDE SEQUENCE [LARGE SCALE GENOMIC DNA]</scope>
    <source>
        <strain evidence="5 6">TSPY31</strain>
    </source>
</reference>
<evidence type="ECO:0000256" key="2">
    <source>
        <dbReference type="ARBA" id="ARBA00022729"/>
    </source>
</evidence>
<feature type="chain" id="PRO_5015897112" evidence="3">
    <location>
        <begin position="48"/>
        <end position="399"/>
    </location>
</feature>
<evidence type="ECO:0000313" key="6">
    <source>
        <dbReference type="Proteomes" id="UP000244930"/>
    </source>
</evidence>
<proteinExistence type="inferred from homology"/>